<reference evidence="1 2" key="1">
    <citation type="submission" date="2017-11" db="EMBL/GenBank/DDBJ databases">
        <title>Isolation and Characterization of Family Methanocellaceae Species from Potential Methane Hydrate Area Offshore Southwestern Taiwan.</title>
        <authorList>
            <person name="Zhang W.-L."/>
            <person name="Chen W.-C."/>
            <person name="Lai M.-C."/>
            <person name="Chen S.-C."/>
        </authorList>
    </citation>
    <scope>NUCLEOTIDE SEQUENCE [LARGE SCALE GENOMIC DNA]</scope>
    <source>
        <strain evidence="1 2">CWC-04</strain>
    </source>
</reference>
<dbReference type="EMBL" id="PGCK01000004">
    <property type="protein sequence ID" value="MCD1294626.1"/>
    <property type="molecule type" value="Genomic_DNA"/>
</dbReference>
<protein>
    <submittedName>
        <fullName evidence="1">Uncharacterized protein</fullName>
    </submittedName>
</protein>
<name>A0AAP2W707_9EURY</name>
<comment type="caution">
    <text evidence="1">The sequence shown here is derived from an EMBL/GenBank/DDBJ whole genome shotgun (WGS) entry which is preliminary data.</text>
</comment>
<sequence length="203" mass="23933">MLLAALNEESQRAIKGTNPRDVLKDVKKMKKEYGRKRYIPSPQEMYRGEITPEGEFSQPPPGKRFITPDERRQLELKLHRLLVWVGVMTPEEFEIDHKKIPLHDIVWDLLEKECLTEEEKEQVRKLIWKLKAHVKADEEILHNNKLTVEEAREIFREAAGLMRAILDLKSVLGEKDYCTIKHTANRRRIEDAQSWLGFLKQIL</sequence>
<proteinExistence type="predicted"/>
<evidence type="ECO:0000313" key="1">
    <source>
        <dbReference type="EMBL" id="MCD1294626.1"/>
    </source>
</evidence>
<organism evidence="1 2">
    <name type="scientific">Methanooceanicella nereidis</name>
    <dbReference type="NCBI Taxonomy" id="2052831"/>
    <lineage>
        <taxon>Archaea</taxon>
        <taxon>Methanobacteriati</taxon>
        <taxon>Methanobacteriota</taxon>
        <taxon>Stenosarchaea group</taxon>
        <taxon>Methanomicrobia</taxon>
        <taxon>Methanocellales</taxon>
        <taxon>Methanocellaceae</taxon>
        <taxon>Methanooceanicella</taxon>
    </lineage>
</organism>
<evidence type="ECO:0000313" key="2">
    <source>
        <dbReference type="Proteomes" id="UP001320159"/>
    </source>
</evidence>
<accession>A0AAP2W707</accession>
<dbReference type="Proteomes" id="UP001320159">
    <property type="component" value="Unassembled WGS sequence"/>
</dbReference>
<gene>
    <name evidence="1" type="ORF">CUJ83_06385</name>
</gene>
<dbReference type="Pfam" id="PF19101">
    <property type="entry name" value="DUF5788"/>
    <property type="match status" value="1"/>
</dbReference>
<dbReference type="InterPro" id="IPR043900">
    <property type="entry name" value="DUF5788"/>
</dbReference>
<keyword evidence="2" id="KW-1185">Reference proteome</keyword>
<dbReference type="AlphaFoldDB" id="A0AAP2W707"/>